<dbReference type="GO" id="GO:0009982">
    <property type="term" value="F:pseudouridine synthase activity"/>
    <property type="evidence" value="ECO:0007669"/>
    <property type="project" value="InterPro"/>
</dbReference>
<proteinExistence type="predicted"/>
<reference evidence="5 6" key="1">
    <citation type="submission" date="2014-03" db="EMBL/GenBank/DDBJ databases">
        <title>Genomics of Bifidobacteria.</title>
        <authorList>
            <person name="Ventura M."/>
            <person name="Milani C."/>
            <person name="Lugli G.A."/>
        </authorList>
    </citation>
    <scope>NUCLEOTIDE SEQUENCE [LARGE SCALE GENOMIC DNA]</scope>
    <source>
        <strain evidence="5 6">LMG 11592</strain>
    </source>
</reference>
<dbReference type="GO" id="GO:0003723">
    <property type="term" value="F:RNA binding"/>
    <property type="evidence" value="ECO:0007669"/>
    <property type="project" value="InterPro"/>
</dbReference>
<evidence type="ECO:0000313" key="6">
    <source>
        <dbReference type="Proteomes" id="UP000029014"/>
    </source>
</evidence>
<gene>
    <name evidence="5" type="ORF">BMIN_0288</name>
</gene>
<accession>A0A087BMZ3</accession>
<dbReference type="InterPro" id="IPR020103">
    <property type="entry name" value="PsdUridine_synth_cat_dom_sf"/>
</dbReference>
<protein>
    <recommendedName>
        <fullName evidence="2">RNA pseudouridylate synthase</fullName>
    </recommendedName>
    <alternativeName>
        <fullName evidence="3">RNA-uridine isomerase</fullName>
    </alternativeName>
</protein>
<dbReference type="PANTHER" id="PTHR21600:SF84">
    <property type="entry name" value="PSEUDOURIDINE SYNTHASE RSUA_RLUA-LIKE DOMAIN-CONTAINING PROTEIN"/>
    <property type="match status" value="1"/>
</dbReference>
<evidence type="ECO:0000256" key="2">
    <source>
        <dbReference type="ARBA" id="ARBA00031870"/>
    </source>
</evidence>
<dbReference type="EMBL" id="JGZD01000009">
    <property type="protein sequence ID" value="KFI72393.1"/>
    <property type="molecule type" value="Genomic_DNA"/>
</dbReference>
<evidence type="ECO:0000313" key="5">
    <source>
        <dbReference type="EMBL" id="KFI72393.1"/>
    </source>
</evidence>
<feature type="domain" description="Pseudouridine synthase RsuA/RluA-like" evidence="4">
    <location>
        <begin position="32"/>
        <end position="193"/>
    </location>
</feature>
<keyword evidence="6" id="KW-1185">Reference proteome</keyword>
<dbReference type="Pfam" id="PF00849">
    <property type="entry name" value="PseudoU_synth_2"/>
    <property type="match status" value="1"/>
</dbReference>
<dbReference type="InterPro" id="IPR006224">
    <property type="entry name" value="PsdUridine_synth_RluA-like_CS"/>
</dbReference>
<dbReference type="PANTHER" id="PTHR21600">
    <property type="entry name" value="MITOCHONDRIAL RNA PSEUDOURIDINE SYNTHASE"/>
    <property type="match status" value="1"/>
</dbReference>
<dbReference type="InterPro" id="IPR006145">
    <property type="entry name" value="PsdUridine_synth_RsuA/RluA"/>
</dbReference>
<evidence type="ECO:0000256" key="3">
    <source>
        <dbReference type="ARBA" id="ARBA00033164"/>
    </source>
</evidence>
<dbReference type="PROSITE" id="PS01129">
    <property type="entry name" value="PSI_RLU"/>
    <property type="match status" value="1"/>
</dbReference>
<dbReference type="STRING" id="1693.BMIN_0288"/>
<dbReference type="Gene3D" id="3.30.2350.10">
    <property type="entry name" value="Pseudouridine synthase"/>
    <property type="match status" value="1"/>
</dbReference>
<evidence type="ECO:0000256" key="1">
    <source>
        <dbReference type="ARBA" id="ARBA00000073"/>
    </source>
</evidence>
<dbReference type="GO" id="GO:0000455">
    <property type="term" value="P:enzyme-directed rRNA pseudouridine synthesis"/>
    <property type="evidence" value="ECO:0007669"/>
    <property type="project" value="TreeGrafter"/>
</dbReference>
<comment type="catalytic activity">
    <reaction evidence="1">
        <text>a uridine in RNA = a pseudouridine in RNA</text>
        <dbReference type="Rhea" id="RHEA:48348"/>
        <dbReference type="Rhea" id="RHEA-COMP:12068"/>
        <dbReference type="Rhea" id="RHEA-COMP:12069"/>
        <dbReference type="ChEBI" id="CHEBI:65314"/>
        <dbReference type="ChEBI" id="CHEBI:65315"/>
    </reaction>
</comment>
<dbReference type="Proteomes" id="UP000029014">
    <property type="component" value="Unassembled WGS sequence"/>
</dbReference>
<dbReference type="GO" id="GO:0140098">
    <property type="term" value="F:catalytic activity, acting on RNA"/>
    <property type="evidence" value="ECO:0007669"/>
    <property type="project" value="UniProtKB-ARBA"/>
</dbReference>
<name>A0A087BMZ3_9BIFI</name>
<comment type="caution">
    <text evidence="5">The sequence shown here is derived from an EMBL/GenBank/DDBJ whole genome shotgun (WGS) entry which is preliminary data.</text>
</comment>
<dbReference type="SUPFAM" id="SSF55120">
    <property type="entry name" value="Pseudouridine synthase"/>
    <property type="match status" value="1"/>
</dbReference>
<dbReference type="AlphaFoldDB" id="A0A087BMZ3"/>
<dbReference type="eggNOG" id="COG0564">
    <property type="taxonomic scope" value="Bacteria"/>
</dbReference>
<sequence>MTGRGYGGGHRWVTSEPDIPFPLDVIYEDERIIVVDKPHFLATTPRGMWYSQSALMRLRAAYGDPLITPAHRLDRATAGIVVFVRDRSCRGAYQMLFQNRKVEKVYECLAPEGPTRHVEHGTVRAVNGRDGRRLLLRRSHIVKDRGVLQAYEDDGVPDCETVIGDAGPAPFPGMRRYRLVPRTGKTHQLRVHMCSLGLAIMNDDLYPTIRDRPYDDFTHPLQLVARSLGFVDPVTGMELRFVSRIPLDGASCARPGL</sequence>
<dbReference type="InterPro" id="IPR050188">
    <property type="entry name" value="RluA_PseudoU_synthase"/>
</dbReference>
<keyword evidence="5" id="KW-0413">Isomerase</keyword>
<evidence type="ECO:0000259" key="4">
    <source>
        <dbReference type="Pfam" id="PF00849"/>
    </source>
</evidence>
<organism evidence="5 6">
    <name type="scientific">Bifidobacterium minimum</name>
    <dbReference type="NCBI Taxonomy" id="1693"/>
    <lineage>
        <taxon>Bacteria</taxon>
        <taxon>Bacillati</taxon>
        <taxon>Actinomycetota</taxon>
        <taxon>Actinomycetes</taxon>
        <taxon>Bifidobacteriales</taxon>
        <taxon>Bifidobacteriaceae</taxon>
        <taxon>Bifidobacterium</taxon>
    </lineage>
</organism>